<evidence type="ECO:0000313" key="2">
    <source>
        <dbReference type="EMBL" id="KOM28291.1"/>
    </source>
</evidence>
<protein>
    <submittedName>
        <fullName evidence="2">Uncharacterized protein</fullName>
    </submittedName>
</protein>
<evidence type="ECO:0000256" key="1">
    <source>
        <dbReference type="SAM" id="MobiDB-lite"/>
    </source>
</evidence>
<feature type="region of interest" description="Disordered" evidence="1">
    <location>
        <begin position="97"/>
        <end position="125"/>
    </location>
</feature>
<feature type="compositionally biased region" description="Basic and acidic residues" evidence="1">
    <location>
        <begin position="97"/>
        <end position="106"/>
    </location>
</feature>
<gene>
    <name evidence="2" type="ORF">LR48_Vigan511s011400</name>
</gene>
<sequence length="144" mass="16022">MEEERQQPQVPLSIDWDQQFQHDSPPREVIIVPSSSMASDQDDLSALPDHKLKESIQSMKRTLDVTGKNLPDNGAKLRATIDRYQKELSRRELMRLRQEVDGDQKPQPEQTTSSSAVTKVEKSRYPVAGAVATLSSSKSSSSAG</sequence>
<evidence type="ECO:0000313" key="3">
    <source>
        <dbReference type="Proteomes" id="UP000053144"/>
    </source>
</evidence>
<reference evidence="3" key="1">
    <citation type="journal article" date="2015" name="Proc. Natl. Acad. Sci. U.S.A.">
        <title>Genome sequencing of adzuki bean (Vigna angularis) provides insight into high starch and low fat accumulation and domestication.</title>
        <authorList>
            <person name="Yang K."/>
            <person name="Tian Z."/>
            <person name="Chen C."/>
            <person name="Luo L."/>
            <person name="Zhao B."/>
            <person name="Wang Z."/>
            <person name="Yu L."/>
            <person name="Li Y."/>
            <person name="Sun Y."/>
            <person name="Li W."/>
            <person name="Chen Y."/>
            <person name="Li Y."/>
            <person name="Zhang Y."/>
            <person name="Ai D."/>
            <person name="Zhao J."/>
            <person name="Shang C."/>
            <person name="Ma Y."/>
            <person name="Wu B."/>
            <person name="Wang M."/>
            <person name="Gao L."/>
            <person name="Sun D."/>
            <person name="Zhang P."/>
            <person name="Guo F."/>
            <person name="Wang W."/>
            <person name="Li Y."/>
            <person name="Wang J."/>
            <person name="Varshney R.K."/>
            <person name="Wang J."/>
            <person name="Ling H.Q."/>
            <person name="Wan P."/>
        </authorList>
    </citation>
    <scope>NUCLEOTIDE SEQUENCE</scope>
    <source>
        <strain evidence="3">cv. Jingnong 6</strain>
    </source>
</reference>
<feature type="compositionally biased region" description="Polar residues" evidence="1">
    <location>
        <begin position="107"/>
        <end position="117"/>
    </location>
</feature>
<dbReference type="Gramene" id="KOM28291">
    <property type="protein sequence ID" value="KOM28291"/>
    <property type="gene ID" value="LR48_Vigan511s011400"/>
</dbReference>
<proteinExistence type="predicted"/>
<dbReference type="Proteomes" id="UP000053144">
    <property type="component" value="Unassembled WGS sequence"/>
</dbReference>
<dbReference type="EMBL" id="KQ258419">
    <property type="protein sequence ID" value="KOM28291.1"/>
    <property type="molecule type" value="Genomic_DNA"/>
</dbReference>
<dbReference type="STRING" id="3914.A0A0L9TD16"/>
<dbReference type="AlphaFoldDB" id="A0A0L9TD16"/>
<accession>A0A0L9TD16</accession>
<name>A0A0L9TD16_PHAAN</name>
<organism evidence="2 3">
    <name type="scientific">Phaseolus angularis</name>
    <name type="common">Azuki bean</name>
    <name type="synonym">Vigna angularis</name>
    <dbReference type="NCBI Taxonomy" id="3914"/>
    <lineage>
        <taxon>Eukaryota</taxon>
        <taxon>Viridiplantae</taxon>
        <taxon>Streptophyta</taxon>
        <taxon>Embryophyta</taxon>
        <taxon>Tracheophyta</taxon>
        <taxon>Spermatophyta</taxon>
        <taxon>Magnoliopsida</taxon>
        <taxon>eudicotyledons</taxon>
        <taxon>Gunneridae</taxon>
        <taxon>Pentapetalae</taxon>
        <taxon>rosids</taxon>
        <taxon>fabids</taxon>
        <taxon>Fabales</taxon>
        <taxon>Fabaceae</taxon>
        <taxon>Papilionoideae</taxon>
        <taxon>50 kb inversion clade</taxon>
        <taxon>NPAAA clade</taxon>
        <taxon>indigoferoid/millettioid clade</taxon>
        <taxon>Phaseoleae</taxon>
        <taxon>Vigna</taxon>
    </lineage>
</organism>